<dbReference type="EMBL" id="AP027729">
    <property type="protein sequence ID" value="BDZ43013.1"/>
    <property type="molecule type" value="Genomic_DNA"/>
</dbReference>
<evidence type="ECO:0000313" key="3">
    <source>
        <dbReference type="Proteomes" id="UP001321475"/>
    </source>
</evidence>
<accession>A0ABM8G4E7</accession>
<dbReference type="InterPro" id="IPR043129">
    <property type="entry name" value="ATPase_NBD"/>
</dbReference>
<proteinExistence type="inferred from homology"/>
<dbReference type="Gene3D" id="3.30.420.40">
    <property type="match status" value="2"/>
</dbReference>
<dbReference type="PANTHER" id="PTHR18964:SF173">
    <property type="entry name" value="GLUCOKINASE"/>
    <property type="match status" value="1"/>
</dbReference>
<name>A0ABM8G4E7_9CELL</name>
<dbReference type="SUPFAM" id="SSF53067">
    <property type="entry name" value="Actin-like ATPase domain"/>
    <property type="match status" value="2"/>
</dbReference>
<evidence type="ECO:0008006" key="4">
    <source>
        <dbReference type="Google" id="ProtNLM"/>
    </source>
</evidence>
<keyword evidence="3" id="KW-1185">Reference proteome</keyword>
<gene>
    <name evidence="2" type="ORF">GCM10025865_23120</name>
</gene>
<evidence type="ECO:0000313" key="2">
    <source>
        <dbReference type="EMBL" id="BDZ43013.1"/>
    </source>
</evidence>
<evidence type="ECO:0000256" key="1">
    <source>
        <dbReference type="ARBA" id="ARBA00006479"/>
    </source>
</evidence>
<sequence>MPGWDDADVPALLRATFRTPVLVDNDVNIMALGEHRTAFPQERELLFVKVATGIGSGIVMDGLLRRGAQGAAGDIGHVAVPRATDVLCRCGNTGCLEAVAGGYAIAESLRATGVEVSTSNELVALVRSGNIAAGQAIRQAGRDVGSVLASCVSMLNPSMIVVGGILAEAGEHLIAGIREMVYQRSLPLATQHLRIVTSQAASRAGVLGASAMVVDQFLAPQTVDASIT</sequence>
<reference evidence="3" key="1">
    <citation type="journal article" date="2019" name="Int. J. Syst. Evol. Microbiol.">
        <title>The Global Catalogue of Microorganisms (GCM) 10K type strain sequencing project: providing services to taxonomists for standard genome sequencing and annotation.</title>
        <authorList>
            <consortium name="The Broad Institute Genomics Platform"/>
            <consortium name="The Broad Institute Genome Sequencing Center for Infectious Disease"/>
            <person name="Wu L."/>
            <person name="Ma J."/>
        </authorList>
    </citation>
    <scope>NUCLEOTIDE SEQUENCE [LARGE SCALE GENOMIC DNA]</scope>
    <source>
        <strain evidence="3">NBRC 108565</strain>
    </source>
</reference>
<dbReference type="InterPro" id="IPR000600">
    <property type="entry name" value="ROK"/>
</dbReference>
<dbReference type="PROSITE" id="PS01125">
    <property type="entry name" value="ROK"/>
    <property type="match status" value="1"/>
</dbReference>
<dbReference type="Pfam" id="PF00480">
    <property type="entry name" value="ROK"/>
    <property type="match status" value="1"/>
</dbReference>
<protein>
    <recommendedName>
        <fullName evidence="4">ROK family protein</fullName>
    </recommendedName>
</protein>
<comment type="similarity">
    <text evidence="1">Belongs to the ROK (NagC/XylR) family.</text>
</comment>
<dbReference type="InterPro" id="IPR049874">
    <property type="entry name" value="ROK_cs"/>
</dbReference>
<dbReference type="Proteomes" id="UP001321475">
    <property type="component" value="Chromosome"/>
</dbReference>
<organism evidence="2 3">
    <name type="scientific">Paraoerskovia sediminicola</name>
    <dbReference type="NCBI Taxonomy" id="1138587"/>
    <lineage>
        <taxon>Bacteria</taxon>
        <taxon>Bacillati</taxon>
        <taxon>Actinomycetota</taxon>
        <taxon>Actinomycetes</taxon>
        <taxon>Micrococcales</taxon>
        <taxon>Cellulomonadaceae</taxon>
        <taxon>Paraoerskovia</taxon>
    </lineage>
</organism>
<dbReference type="PANTHER" id="PTHR18964">
    <property type="entry name" value="ROK (REPRESSOR, ORF, KINASE) FAMILY"/>
    <property type="match status" value="1"/>
</dbReference>